<sequence>MDEETFETTVTTSDIELSPQYTPTAFDVSVVHRYLQHFVPTELAYIILDEAQYWACLSAERNEKLSIVASGYGETNNLAAYYLFSPAIPQKAEIKIQLVRFKIMSCDQGWGGNVHDQGTYNACYSWFEAGIVRAHGAVSALQEASEEPGRGAAVFNKVAFSGDPPREVMNPLDPGRKRWFLQFNAHASSHLRTHEVLWTKDDNDVQARARERGAGTGDGFVGRLTQGDRVAIIARAQYGGWANHVSNAKIEIFYSL</sequence>
<gene>
    <name evidence="1" type="ORF">H0H81_005943</name>
</gene>
<name>A0A9P7FYB4_9AGAR</name>
<dbReference type="OrthoDB" id="66095at2759"/>
<organism evidence="1 2">
    <name type="scientific">Sphagnurus paluster</name>
    <dbReference type="NCBI Taxonomy" id="117069"/>
    <lineage>
        <taxon>Eukaryota</taxon>
        <taxon>Fungi</taxon>
        <taxon>Dikarya</taxon>
        <taxon>Basidiomycota</taxon>
        <taxon>Agaricomycotina</taxon>
        <taxon>Agaricomycetes</taxon>
        <taxon>Agaricomycetidae</taxon>
        <taxon>Agaricales</taxon>
        <taxon>Tricholomatineae</taxon>
        <taxon>Lyophyllaceae</taxon>
        <taxon>Sphagnurus</taxon>
    </lineage>
</organism>
<reference evidence="1" key="2">
    <citation type="submission" date="2021-10" db="EMBL/GenBank/DDBJ databases">
        <title>Phylogenomics reveals ancestral predisposition of the termite-cultivated fungus Termitomyces towards a domesticated lifestyle.</title>
        <authorList>
            <person name="Auxier B."/>
            <person name="Grum-Grzhimaylo A."/>
            <person name="Cardenas M.E."/>
            <person name="Lodge J.D."/>
            <person name="Laessoe T."/>
            <person name="Pedersen O."/>
            <person name="Smith M.E."/>
            <person name="Kuyper T.W."/>
            <person name="Franco-Molano E.A."/>
            <person name="Baroni T.J."/>
            <person name="Aanen D.K."/>
        </authorList>
    </citation>
    <scope>NUCLEOTIDE SEQUENCE</scope>
    <source>
        <strain evidence="1">D49</strain>
    </source>
</reference>
<keyword evidence="2" id="KW-1185">Reference proteome</keyword>
<dbReference type="Proteomes" id="UP000717328">
    <property type="component" value="Unassembled WGS sequence"/>
</dbReference>
<evidence type="ECO:0000313" key="2">
    <source>
        <dbReference type="Proteomes" id="UP000717328"/>
    </source>
</evidence>
<dbReference type="AlphaFoldDB" id="A0A9P7FYB4"/>
<reference evidence="1" key="1">
    <citation type="submission" date="2021-02" db="EMBL/GenBank/DDBJ databases">
        <authorList>
            <person name="Nieuwenhuis M."/>
            <person name="Van De Peppel L.J.J."/>
        </authorList>
    </citation>
    <scope>NUCLEOTIDE SEQUENCE</scope>
    <source>
        <strain evidence="1">D49</strain>
    </source>
</reference>
<dbReference type="EMBL" id="JABCKI010005864">
    <property type="protein sequence ID" value="KAG5637062.1"/>
    <property type="molecule type" value="Genomic_DNA"/>
</dbReference>
<proteinExistence type="predicted"/>
<protein>
    <submittedName>
        <fullName evidence="1">Uncharacterized protein</fullName>
    </submittedName>
</protein>
<accession>A0A9P7FYB4</accession>
<evidence type="ECO:0000313" key="1">
    <source>
        <dbReference type="EMBL" id="KAG5637062.1"/>
    </source>
</evidence>
<comment type="caution">
    <text evidence="1">The sequence shown here is derived from an EMBL/GenBank/DDBJ whole genome shotgun (WGS) entry which is preliminary data.</text>
</comment>